<dbReference type="EMBL" id="JBCNVT010000002">
    <property type="protein sequence ID" value="MEO5287076.1"/>
    <property type="molecule type" value="Genomic_DNA"/>
</dbReference>
<reference evidence="1 2" key="1">
    <citation type="submission" date="2024-04" db="EMBL/GenBank/DDBJ databases">
        <title>Limosilactobacillus allomucosae sp. nov., a novel species isolated from wild boar faecal samples as potential probiotics for domestic pigs.</title>
        <authorList>
            <person name="Chen B."/>
        </authorList>
    </citation>
    <scope>NUCLEOTIDE SEQUENCE [LARGE SCALE GENOMIC DNA]</scope>
    <source>
        <strain evidence="1 2">WILCCON 0055</strain>
    </source>
</reference>
<protein>
    <submittedName>
        <fullName evidence="1">Prevent-host-death protein</fullName>
    </submittedName>
</protein>
<name>A0ABV0I9B9_9LACO</name>
<gene>
    <name evidence="1" type="ORF">AAVZ08_10940</name>
</gene>
<dbReference type="RefSeq" id="WP_347954069.1">
    <property type="nucleotide sequence ID" value="NZ_JBCNVR010000002.1"/>
</dbReference>
<organism evidence="1 2">
    <name type="scientific">Limosilactobacillus allomucosae</name>
    <dbReference type="NCBI Taxonomy" id="3142938"/>
    <lineage>
        <taxon>Bacteria</taxon>
        <taxon>Bacillati</taxon>
        <taxon>Bacillota</taxon>
        <taxon>Bacilli</taxon>
        <taxon>Lactobacillales</taxon>
        <taxon>Lactobacillaceae</taxon>
        <taxon>Limosilactobacillus</taxon>
    </lineage>
</organism>
<accession>A0ABV0I9B9</accession>
<sequence length="82" mass="9325">MEVLTPAAFKKDFLNQIKEIAQSNTPKEITLIKESGIDGGVVVIPKSVWEQIQEKQFLEETGTLDVIFDRMNKISKNDFVEL</sequence>
<keyword evidence="2" id="KW-1185">Reference proteome</keyword>
<evidence type="ECO:0000313" key="1">
    <source>
        <dbReference type="EMBL" id="MEO5287076.1"/>
    </source>
</evidence>
<comment type="caution">
    <text evidence="1">The sequence shown here is derived from an EMBL/GenBank/DDBJ whole genome shotgun (WGS) entry which is preliminary data.</text>
</comment>
<evidence type="ECO:0000313" key="2">
    <source>
        <dbReference type="Proteomes" id="UP001456307"/>
    </source>
</evidence>
<proteinExistence type="predicted"/>
<dbReference type="Proteomes" id="UP001456307">
    <property type="component" value="Unassembled WGS sequence"/>
</dbReference>